<accession>Q84TA2</accession>
<evidence type="ECO:0000313" key="1">
    <source>
        <dbReference type="EMBL" id="AAO65875.1"/>
    </source>
</evidence>
<gene>
    <name evidence="1" type="primary">OJ1754_E06.7</name>
</gene>
<organism evidence="1 2">
    <name type="scientific">Oryza sativa subsp. japonica</name>
    <name type="common">Rice</name>
    <dbReference type="NCBI Taxonomy" id="39947"/>
    <lineage>
        <taxon>Eukaryota</taxon>
        <taxon>Viridiplantae</taxon>
        <taxon>Streptophyta</taxon>
        <taxon>Embryophyta</taxon>
        <taxon>Tracheophyta</taxon>
        <taxon>Spermatophyta</taxon>
        <taxon>Magnoliopsida</taxon>
        <taxon>Liliopsida</taxon>
        <taxon>Poales</taxon>
        <taxon>Poaceae</taxon>
        <taxon>BOP clade</taxon>
        <taxon>Oryzoideae</taxon>
        <taxon>Oryzeae</taxon>
        <taxon>Oryzinae</taxon>
        <taxon>Oryza</taxon>
        <taxon>Oryza sativa</taxon>
    </lineage>
</organism>
<dbReference type="AlphaFoldDB" id="Q84TA2"/>
<sequence>MAHRPATFSAAVCPGRSPALPLDGCEPSQVMASQAFPSCCPVAANVGAGAHRIPPPELLHRPPLERMVVLAGDEHHPTLPLPSVIREKVKNSGARSSLFDAARRLHYQCRPEHGHRACHTTPLTNVAGGARIRPSATAAPPSAAAVAAPADDTAAACAAWRR</sequence>
<evidence type="ECO:0000313" key="2">
    <source>
        <dbReference type="Proteomes" id="UP000000763"/>
    </source>
</evidence>
<dbReference type="EMBL" id="AC104433">
    <property type="protein sequence ID" value="AAO65875.1"/>
    <property type="molecule type" value="Genomic_DNA"/>
</dbReference>
<reference evidence="2" key="2">
    <citation type="journal article" date="2008" name="Nucleic Acids Res.">
        <title>The rice annotation project database (RAP-DB): 2008 update.</title>
        <authorList>
            <consortium name="The rice annotation project (RAP)"/>
        </authorList>
    </citation>
    <scope>GENOME REANNOTATION</scope>
    <source>
        <strain evidence="2">cv. Nipponbare</strain>
    </source>
</reference>
<name>Q84TA2_ORYSJ</name>
<protein>
    <submittedName>
        <fullName evidence="1">Uncharacterized protein</fullName>
    </submittedName>
</protein>
<dbReference type="Proteomes" id="UP000000763">
    <property type="component" value="Chromosome 3"/>
</dbReference>
<proteinExistence type="predicted"/>
<reference evidence="2" key="1">
    <citation type="journal article" date="2005" name="Nature">
        <title>The map-based sequence of the rice genome.</title>
        <authorList>
            <consortium name="International rice genome sequencing project (IRGSP)"/>
            <person name="Matsumoto T."/>
            <person name="Wu J."/>
            <person name="Kanamori H."/>
            <person name="Katayose Y."/>
            <person name="Fujisawa M."/>
            <person name="Namiki N."/>
            <person name="Mizuno H."/>
            <person name="Yamamoto K."/>
            <person name="Antonio B.A."/>
            <person name="Baba T."/>
            <person name="Sakata K."/>
            <person name="Nagamura Y."/>
            <person name="Aoki H."/>
            <person name="Arikawa K."/>
            <person name="Arita K."/>
            <person name="Bito T."/>
            <person name="Chiden Y."/>
            <person name="Fujitsuka N."/>
            <person name="Fukunaka R."/>
            <person name="Hamada M."/>
            <person name="Harada C."/>
            <person name="Hayashi A."/>
            <person name="Hijishita S."/>
            <person name="Honda M."/>
            <person name="Hosokawa S."/>
            <person name="Ichikawa Y."/>
            <person name="Idonuma A."/>
            <person name="Iijima M."/>
            <person name="Ikeda M."/>
            <person name="Ikeno M."/>
            <person name="Ito K."/>
            <person name="Ito S."/>
            <person name="Ito T."/>
            <person name="Ito Y."/>
            <person name="Ito Y."/>
            <person name="Iwabuchi A."/>
            <person name="Kamiya K."/>
            <person name="Karasawa W."/>
            <person name="Kurita K."/>
            <person name="Katagiri S."/>
            <person name="Kikuta A."/>
            <person name="Kobayashi H."/>
            <person name="Kobayashi N."/>
            <person name="Machita K."/>
            <person name="Maehara T."/>
            <person name="Masukawa M."/>
            <person name="Mizubayashi T."/>
            <person name="Mukai Y."/>
            <person name="Nagasaki H."/>
            <person name="Nagata Y."/>
            <person name="Naito S."/>
            <person name="Nakashima M."/>
            <person name="Nakama Y."/>
            <person name="Nakamichi Y."/>
            <person name="Nakamura M."/>
            <person name="Meguro A."/>
            <person name="Negishi M."/>
            <person name="Ohta I."/>
            <person name="Ohta T."/>
            <person name="Okamoto M."/>
            <person name="Ono N."/>
            <person name="Saji S."/>
            <person name="Sakaguchi M."/>
            <person name="Sakai K."/>
            <person name="Shibata M."/>
            <person name="Shimokawa T."/>
            <person name="Song J."/>
            <person name="Takazaki Y."/>
            <person name="Terasawa K."/>
            <person name="Tsugane M."/>
            <person name="Tsuji K."/>
            <person name="Ueda S."/>
            <person name="Waki K."/>
            <person name="Yamagata H."/>
            <person name="Yamamoto M."/>
            <person name="Yamamoto S."/>
            <person name="Yamane H."/>
            <person name="Yoshiki S."/>
            <person name="Yoshihara R."/>
            <person name="Yukawa K."/>
            <person name="Zhong H."/>
            <person name="Yano M."/>
            <person name="Yuan Q."/>
            <person name="Ouyang S."/>
            <person name="Liu J."/>
            <person name="Jones K.M."/>
            <person name="Gansberger K."/>
            <person name="Moffat K."/>
            <person name="Hill J."/>
            <person name="Bera J."/>
            <person name="Fadrosh D."/>
            <person name="Jin S."/>
            <person name="Johri S."/>
            <person name="Kim M."/>
            <person name="Overton L."/>
            <person name="Reardon M."/>
            <person name="Tsitrin T."/>
            <person name="Vuong H."/>
            <person name="Weaver B."/>
            <person name="Ciecko A."/>
            <person name="Tallon L."/>
            <person name="Jackson J."/>
            <person name="Pai G."/>
            <person name="Aken S.V."/>
            <person name="Utterback T."/>
            <person name="Reidmuller S."/>
            <person name="Feldblyum T."/>
            <person name="Hsiao J."/>
            <person name="Zismann V."/>
            <person name="Iobst S."/>
            <person name="de Vazeille A.R."/>
            <person name="Buell C.R."/>
            <person name="Ying K."/>
            <person name="Li Y."/>
            <person name="Lu T."/>
            <person name="Huang Y."/>
            <person name="Zhao Q."/>
            <person name="Feng Q."/>
            <person name="Zhang L."/>
            <person name="Zhu J."/>
            <person name="Weng Q."/>
            <person name="Mu J."/>
            <person name="Lu Y."/>
            <person name="Fan D."/>
            <person name="Liu Y."/>
            <person name="Guan J."/>
            <person name="Zhang Y."/>
            <person name="Yu S."/>
            <person name="Liu X."/>
            <person name="Zhang Y."/>
            <person name="Hong G."/>
            <person name="Han B."/>
            <person name="Choisne N."/>
            <person name="Demange N."/>
            <person name="Orjeda G."/>
            <person name="Samain S."/>
            <person name="Cattolico L."/>
            <person name="Pelletier E."/>
            <person name="Couloux A."/>
            <person name="Segurens B."/>
            <person name="Wincker P."/>
            <person name="D'Hont A."/>
            <person name="Scarpelli C."/>
            <person name="Weissenbach J."/>
            <person name="Salanoubat M."/>
            <person name="Quetier F."/>
            <person name="Yu Y."/>
            <person name="Kim H.R."/>
            <person name="Rambo T."/>
            <person name="Currie J."/>
            <person name="Collura K."/>
            <person name="Luo M."/>
            <person name="Yang T."/>
            <person name="Ammiraju J.S.S."/>
            <person name="Engler F."/>
            <person name="Soderlund C."/>
            <person name="Wing R.A."/>
            <person name="Palmer L.E."/>
            <person name="de la Bastide M."/>
            <person name="Spiegel L."/>
            <person name="Nascimento L."/>
            <person name="Zutavern T."/>
            <person name="O'Shaughnessy A."/>
            <person name="Dike S."/>
            <person name="Dedhia N."/>
            <person name="Preston R."/>
            <person name="Balija V."/>
            <person name="McCombie W.R."/>
            <person name="Chow T."/>
            <person name="Chen H."/>
            <person name="Chung M."/>
            <person name="Chen C."/>
            <person name="Shaw J."/>
            <person name="Wu H."/>
            <person name="Hsiao K."/>
            <person name="Chao Y."/>
            <person name="Chu M."/>
            <person name="Cheng C."/>
            <person name="Hour A."/>
            <person name="Lee P."/>
            <person name="Lin S."/>
            <person name="Lin Y."/>
            <person name="Liou J."/>
            <person name="Liu S."/>
            <person name="Hsing Y."/>
            <person name="Raghuvanshi S."/>
            <person name="Mohanty A."/>
            <person name="Bharti A.K."/>
            <person name="Gaur A."/>
            <person name="Gupta V."/>
            <person name="Kumar D."/>
            <person name="Ravi V."/>
            <person name="Vij S."/>
            <person name="Kapur A."/>
            <person name="Khurana P."/>
            <person name="Khurana P."/>
            <person name="Khurana J.P."/>
            <person name="Tyagi A.K."/>
            <person name="Gaikwad K."/>
            <person name="Singh A."/>
            <person name="Dalal V."/>
            <person name="Srivastava S."/>
            <person name="Dixit A."/>
            <person name="Pal A.K."/>
            <person name="Ghazi I.A."/>
            <person name="Yadav M."/>
            <person name="Pandit A."/>
            <person name="Bhargava A."/>
            <person name="Sureshbabu K."/>
            <person name="Batra K."/>
            <person name="Sharma T.R."/>
            <person name="Mohapatra T."/>
            <person name="Singh N.K."/>
            <person name="Messing J."/>
            <person name="Nelson A.B."/>
            <person name="Fuks G."/>
            <person name="Kavchok S."/>
            <person name="Keizer G."/>
            <person name="Linton E."/>
            <person name="Llaca V."/>
            <person name="Song R."/>
            <person name="Tanyolac B."/>
            <person name="Young S."/>
            <person name="Ho-Il K."/>
            <person name="Hahn J.H."/>
            <person name="Sangsakoo G."/>
            <person name="Vanavichit A."/>
            <person name="de Mattos Luiz.A.T."/>
            <person name="Zimmer P.D."/>
            <person name="Malone G."/>
            <person name="Dellagostin O."/>
            <person name="de Oliveira A.C."/>
            <person name="Bevan M."/>
            <person name="Bancroft I."/>
            <person name="Minx P."/>
            <person name="Cordum H."/>
            <person name="Wilson R."/>
            <person name="Cheng Z."/>
            <person name="Jin W."/>
            <person name="Jiang J."/>
            <person name="Leong S.A."/>
            <person name="Iwama H."/>
            <person name="Gojobori T."/>
            <person name="Itoh T."/>
            <person name="Niimura Y."/>
            <person name="Fujii Y."/>
            <person name="Habara T."/>
            <person name="Sakai H."/>
            <person name="Sato Y."/>
            <person name="Wilson G."/>
            <person name="Kumar K."/>
            <person name="McCouch S."/>
            <person name="Juretic N."/>
            <person name="Hoen D."/>
            <person name="Wright S."/>
            <person name="Bruskiewich R."/>
            <person name="Bureau T."/>
            <person name="Miyao A."/>
            <person name="Hirochika H."/>
            <person name="Nishikawa T."/>
            <person name="Kadowaki K."/>
            <person name="Sugiura M."/>
            <person name="Burr B."/>
            <person name="Sasaki T."/>
        </authorList>
    </citation>
    <scope>NUCLEOTIDE SEQUENCE [LARGE SCALE GENOMIC DNA]</scope>
    <source>
        <strain evidence="2">cv. Nipponbare</strain>
    </source>
</reference>